<sequence>MKNCYLIGGSGFIGRHLAQLLSGTQRRLTVVGRKPVCDPPLPEGVNYLSGNYGDDEILDAICGDADEIVLLAYSTVPKTSFDDPVLDIMTNLPAAVKLFEKASHSRVGKLVFVSSGGTVYGNPSALPIAEDHHTTPISPYGITKLAIEKYAAMFHQTAGLPVICVRPGNAYGEGQRPFSGQGFIATAMASIVQGKEVVLFGATGTVRDYLHVSELAEGVLAVLDHGRVGEAYNIGSGRGYSNRDILDCIAPMAAAAGLDMVVNVLPPRLFDVQVNILDCAKMERETGWRAVGDLKEGLQKTWDWFLSARGGNTP</sequence>
<dbReference type="SUPFAM" id="SSF51735">
    <property type="entry name" value="NAD(P)-binding Rossmann-fold domains"/>
    <property type="match status" value="1"/>
</dbReference>
<dbReference type="PANTHER" id="PTHR43000">
    <property type="entry name" value="DTDP-D-GLUCOSE 4,6-DEHYDRATASE-RELATED"/>
    <property type="match status" value="1"/>
</dbReference>
<reference evidence="3 4" key="1">
    <citation type="submission" date="2019-04" db="EMBL/GenBank/DDBJ databases">
        <title>Geobacter oryzae sp. nov., ferric-reducing bacteria isolated from paddy soil.</title>
        <authorList>
            <person name="Xu Z."/>
            <person name="Masuda Y."/>
            <person name="Itoh H."/>
            <person name="Senoo K."/>
        </authorList>
    </citation>
    <scope>NUCLEOTIDE SEQUENCE [LARGE SCALE GENOMIC DNA]</scope>
    <source>
        <strain evidence="3 4">Red111</strain>
    </source>
</reference>
<feature type="domain" description="NAD-dependent epimerase/dehydratase" evidence="2">
    <location>
        <begin position="5"/>
        <end position="235"/>
    </location>
</feature>
<dbReference type="Gene3D" id="3.40.50.720">
    <property type="entry name" value="NAD(P)-binding Rossmann-like Domain"/>
    <property type="match status" value="1"/>
</dbReference>
<gene>
    <name evidence="3" type="ORF">E4633_08185</name>
</gene>
<evidence type="ECO:0000313" key="3">
    <source>
        <dbReference type="EMBL" id="TGU72281.1"/>
    </source>
</evidence>
<dbReference type="AlphaFoldDB" id="A0A4S1CFJ9"/>
<name>A0A4S1CFJ9_9BACT</name>
<keyword evidence="4" id="KW-1185">Reference proteome</keyword>
<dbReference type="RefSeq" id="WP_135869765.1">
    <property type="nucleotide sequence ID" value="NZ_SRSC01000002.1"/>
</dbReference>
<proteinExistence type="inferred from homology"/>
<organism evidence="3 4">
    <name type="scientific">Geomonas terrae</name>
    <dbReference type="NCBI Taxonomy" id="2562681"/>
    <lineage>
        <taxon>Bacteria</taxon>
        <taxon>Pseudomonadati</taxon>
        <taxon>Thermodesulfobacteriota</taxon>
        <taxon>Desulfuromonadia</taxon>
        <taxon>Geobacterales</taxon>
        <taxon>Geobacteraceae</taxon>
        <taxon>Geomonas</taxon>
    </lineage>
</organism>
<accession>A0A4S1CFJ9</accession>
<evidence type="ECO:0000259" key="2">
    <source>
        <dbReference type="Pfam" id="PF01370"/>
    </source>
</evidence>
<dbReference type="Pfam" id="PF01370">
    <property type="entry name" value="Epimerase"/>
    <property type="match status" value="1"/>
</dbReference>
<comment type="similarity">
    <text evidence="1">Belongs to the NAD(P)-dependent epimerase/dehydratase family.</text>
</comment>
<evidence type="ECO:0000313" key="4">
    <source>
        <dbReference type="Proteomes" id="UP000306416"/>
    </source>
</evidence>
<dbReference type="Proteomes" id="UP000306416">
    <property type="component" value="Unassembled WGS sequence"/>
</dbReference>
<dbReference type="EMBL" id="SRSC01000002">
    <property type="protein sequence ID" value="TGU72281.1"/>
    <property type="molecule type" value="Genomic_DNA"/>
</dbReference>
<comment type="caution">
    <text evidence="3">The sequence shown here is derived from an EMBL/GenBank/DDBJ whole genome shotgun (WGS) entry which is preliminary data.</text>
</comment>
<protein>
    <submittedName>
        <fullName evidence="3">NAD-dependent epimerase/dehydratase family protein</fullName>
    </submittedName>
</protein>
<evidence type="ECO:0000256" key="1">
    <source>
        <dbReference type="ARBA" id="ARBA00007637"/>
    </source>
</evidence>
<dbReference type="InterPro" id="IPR001509">
    <property type="entry name" value="Epimerase_deHydtase"/>
</dbReference>
<dbReference type="InterPro" id="IPR036291">
    <property type="entry name" value="NAD(P)-bd_dom_sf"/>
</dbReference>